<gene>
    <name evidence="1" type="ORF">EF096_01375</name>
</gene>
<comment type="caution">
    <text evidence="1">The sequence shown here is derived from an EMBL/GenBank/DDBJ whole genome shotgun (WGS) entry which is preliminary data.</text>
</comment>
<evidence type="ECO:0000313" key="2">
    <source>
        <dbReference type="Proteomes" id="UP000275199"/>
    </source>
</evidence>
<proteinExistence type="predicted"/>
<dbReference type="RefSeq" id="WP_123887805.1">
    <property type="nucleotide sequence ID" value="NZ_RKKU01000001.1"/>
</dbReference>
<reference evidence="1 2" key="1">
    <citation type="submission" date="2018-11" db="EMBL/GenBank/DDBJ databases">
        <authorList>
            <person name="Jang G.I."/>
            <person name="Hwang C.Y."/>
        </authorList>
    </citation>
    <scope>NUCLEOTIDE SEQUENCE [LARGE SCALE GENOMIC DNA]</scope>
    <source>
        <strain evidence="1 2">SSM26</strain>
    </source>
</reference>
<name>A0ABX9XQT9_9PSED</name>
<protein>
    <submittedName>
        <fullName evidence="1">Uncharacterized protein</fullName>
    </submittedName>
</protein>
<dbReference type="EMBL" id="RKKU01000001">
    <property type="protein sequence ID" value="ROZ88367.1"/>
    <property type="molecule type" value="Genomic_DNA"/>
</dbReference>
<organism evidence="1 2">
    <name type="scientific">Pseudomonas neustonica</name>
    <dbReference type="NCBI Taxonomy" id="2487346"/>
    <lineage>
        <taxon>Bacteria</taxon>
        <taxon>Pseudomonadati</taxon>
        <taxon>Pseudomonadota</taxon>
        <taxon>Gammaproteobacteria</taxon>
        <taxon>Pseudomonadales</taxon>
        <taxon>Pseudomonadaceae</taxon>
        <taxon>Pseudomonas</taxon>
    </lineage>
</organism>
<accession>A0ABX9XQT9</accession>
<sequence length="149" mass="16156">MSSVLRLNTLLDRSFKGGDRRLEAISAEIGALDRLCKTLGVTELSRFIDTTAIELIQAVELIDDDATALPTTEPITDPETGLAYGIEDMSWQPIAAGMSSLEALQQHIERGLHVSSQQPQLLQELTYCIQALAPLEAEGGQFHLAVIPA</sequence>
<evidence type="ECO:0000313" key="1">
    <source>
        <dbReference type="EMBL" id="ROZ88367.1"/>
    </source>
</evidence>
<keyword evidence="2" id="KW-1185">Reference proteome</keyword>
<dbReference type="Proteomes" id="UP000275199">
    <property type="component" value="Unassembled WGS sequence"/>
</dbReference>